<accession>A0A9J5W6T9</accession>
<dbReference type="InterPro" id="IPR012340">
    <property type="entry name" value="NA-bd_OB-fold"/>
</dbReference>
<comment type="caution">
    <text evidence="2">The sequence shown here is derived from an EMBL/GenBank/DDBJ whole genome shotgun (WGS) entry which is preliminary data.</text>
</comment>
<dbReference type="PANTHER" id="PTHR47165:SF4">
    <property type="entry name" value="OS03G0429900 PROTEIN"/>
    <property type="match status" value="1"/>
</dbReference>
<name>A0A9J5W6T9_SOLCO</name>
<organism evidence="2 3">
    <name type="scientific">Solanum commersonii</name>
    <name type="common">Commerson's wild potato</name>
    <name type="synonym">Commerson's nightshade</name>
    <dbReference type="NCBI Taxonomy" id="4109"/>
    <lineage>
        <taxon>Eukaryota</taxon>
        <taxon>Viridiplantae</taxon>
        <taxon>Streptophyta</taxon>
        <taxon>Embryophyta</taxon>
        <taxon>Tracheophyta</taxon>
        <taxon>Spermatophyta</taxon>
        <taxon>Magnoliopsida</taxon>
        <taxon>eudicotyledons</taxon>
        <taxon>Gunneridae</taxon>
        <taxon>Pentapetalae</taxon>
        <taxon>asterids</taxon>
        <taxon>lamiids</taxon>
        <taxon>Solanales</taxon>
        <taxon>Solanaceae</taxon>
        <taxon>Solanoideae</taxon>
        <taxon>Solaneae</taxon>
        <taxon>Solanum</taxon>
    </lineage>
</organism>
<dbReference type="Pfam" id="PF02721">
    <property type="entry name" value="DUF223"/>
    <property type="match status" value="1"/>
</dbReference>
<protein>
    <recommendedName>
        <fullName evidence="1">Replication protein A 70 kDa DNA-binding subunit B/D first OB fold domain-containing protein</fullName>
    </recommendedName>
</protein>
<gene>
    <name evidence="2" type="ORF">H5410_060686</name>
</gene>
<dbReference type="Gene3D" id="2.40.50.140">
    <property type="entry name" value="Nucleic acid-binding proteins"/>
    <property type="match status" value="2"/>
</dbReference>
<evidence type="ECO:0000313" key="3">
    <source>
        <dbReference type="Proteomes" id="UP000824120"/>
    </source>
</evidence>
<evidence type="ECO:0000313" key="2">
    <source>
        <dbReference type="EMBL" id="KAG5570920.1"/>
    </source>
</evidence>
<evidence type="ECO:0000259" key="1">
    <source>
        <dbReference type="Pfam" id="PF02721"/>
    </source>
</evidence>
<reference evidence="2 3" key="1">
    <citation type="submission" date="2020-09" db="EMBL/GenBank/DDBJ databases">
        <title>De no assembly of potato wild relative species, Solanum commersonii.</title>
        <authorList>
            <person name="Cho K."/>
        </authorList>
    </citation>
    <scope>NUCLEOTIDE SEQUENCE [LARGE SCALE GENOMIC DNA]</scope>
    <source>
        <strain evidence="2">LZ3.2</strain>
        <tissue evidence="2">Leaf</tissue>
    </source>
</reference>
<dbReference type="SUPFAM" id="SSF50249">
    <property type="entry name" value="Nucleic acid-binding proteins"/>
    <property type="match status" value="2"/>
</dbReference>
<dbReference type="EMBL" id="JACXVP010000012">
    <property type="protein sequence ID" value="KAG5570920.1"/>
    <property type="molecule type" value="Genomic_DNA"/>
</dbReference>
<dbReference type="OrthoDB" id="1305148at2759"/>
<keyword evidence="3" id="KW-1185">Reference proteome</keyword>
<proteinExistence type="predicted"/>
<sequence length="293" mass="34451">MYIYKDTICVKLNMFLLNFTIQKMTLQYNTISEITNNSMNWNLKVRVVRFWTTPDKYKPDIPYSMKLILQDEKGDRIHASIDKYTIKYFRDKIYDHGLYRMKYFVIASYNSKFKSNSHKHKLIFTQNTIVTKLEDSSFHMDVFKLRTFDEVAIQHNTDENQLIDVVGHVVSYEPIQLSKQGDNSSSFMNIVVEDEKKNNLPATLWGDLVFQMQSHLSGSTDEPLIVVLQLMKTHKFRDTYSIRSCWYQIKLWINTDLPQSSDFKNKLIASGKYKKVSQTSSQKHISISEELST</sequence>
<dbReference type="PANTHER" id="PTHR47165">
    <property type="entry name" value="OS03G0429900 PROTEIN"/>
    <property type="match status" value="1"/>
</dbReference>
<dbReference type="Proteomes" id="UP000824120">
    <property type="component" value="Chromosome 12"/>
</dbReference>
<feature type="domain" description="Replication protein A 70 kDa DNA-binding subunit B/D first OB fold" evidence="1">
    <location>
        <begin position="27"/>
        <end position="132"/>
    </location>
</feature>
<dbReference type="CDD" id="cd04480">
    <property type="entry name" value="RPA1_DBD_A_like"/>
    <property type="match status" value="1"/>
</dbReference>
<dbReference type="AlphaFoldDB" id="A0A9J5W6T9"/>
<dbReference type="InterPro" id="IPR003871">
    <property type="entry name" value="RFA1B/D_OB_1st"/>
</dbReference>